<reference evidence="3" key="1">
    <citation type="submission" date="2017-02" db="EMBL/GenBank/DDBJ databases">
        <authorList>
            <person name="Varghese N."/>
            <person name="Submissions S."/>
        </authorList>
    </citation>
    <scope>NUCLEOTIDE SEQUENCE [LARGE SCALE GENOMIC DNA]</scope>
    <source>
        <strain evidence="3">ATCC 25662</strain>
    </source>
</reference>
<accession>A0A1T4MDZ2</accession>
<keyword evidence="2" id="KW-0378">Hydrolase</keyword>
<gene>
    <name evidence="2" type="ORF">SAMN02745191_1207</name>
</gene>
<feature type="binding site" evidence="1">
    <location>
        <position position="56"/>
    </location>
    <ligand>
        <name>Mg(2+)</name>
        <dbReference type="ChEBI" id="CHEBI:18420"/>
        <label>1</label>
    </ligand>
</feature>
<dbReference type="Gene3D" id="1.10.4080.10">
    <property type="entry name" value="ADP-ribosylation/Crystallin J1"/>
    <property type="match status" value="1"/>
</dbReference>
<feature type="binding site" evidence="1">
    <location>
        <position position="280"/>
    </location>
    <ligand>
        <name>Mg(2+)</name>
        <dbReference type="ChEBI" id="CHEBI:18420"/>
        <label>1</label>
    </ligand>
</feature>
<dbReference type="STRING" id="118967.SAMN02745191_1207"/>
<dbReference type="EMBL" id="FUWY01000003">
    <property type="protein sequence ID" value="SJZ64964.1"/>
    <property type="molecule type" value="Genomic_DNA"/>
</dbReference>
<organism evidence="2 3">
    <name type="scientific">Anaerorhabdus furcosa</name>
    <dbReference type="NCBI Taxonomy" id="118967"/>
    <lineage>
        <taxon>Bacteria</taxon>
        <taxon>Bacillati</taxon>
        <taxon>Bacillota</taxon>
        <taxon>Erysipelotrichia</taxon>
        <taxon>Erysipelotrichales</taxon>
        <taxon>Erysipelotrichaceae</taxon>
        <taxon>Anaerorhabdus</taxon>
    </lineage>
</organism>
<dbReference type="InterPro" id="IPR036705">
    <property type="entry name" value="Ribosyl_crysJ1_sf"/>
</dbReference>
<dbReference type="Proteomes" id="UP000243297">
    <property type="component" value="Unassembled WGS sequence"/>
</dbReference>
<dbReference type="AlphaFoldDB" id="A0A1T4MDZ2"/>
<protein>
    <submittedName>
        <fullName evidence="2">ADP-ribosylglycohydrolase</fullName>
    </submittedName>
</protein>
<keyword evidence="1" id="KW-0479">Metal-binding</keyword>
<name>A0A1T4MDZ2_9FIRM</name>
<evidence type="ECO:0000313" key="2">
    <source>
        <dbReference type="EMBL" id="SJZ64964.1"/>
    </source>
</evidence>
<dbReference type="SUPFAM" id="SSF101478">
    <property type="entry name" value="ADP-ribosylglycohydrolase"/>
    <property type="match status" value="1"/>
</dbReference>
<dbReference type="GO" id="GO:0016787">
    <property type="term" value="F:hydrolase activity"/>
    <property type="evidence" value="ECO:0007669"/>
    <property type="project" value="UniProtKB-KW"/>
</dbReference>
<dbReference type="Pfam" id="PF03747">
    <property type="entry name" value="ADP_ribosyl_GH"/>
    <property type="match status" value="1"/>
</dbReference>
<proteinExistence type="predicted"/>
<feature type="binding site" evidence="1">
    <location>
        <position position="282"/>
    </location>
    <ligand>
        <name>Mg(2+)</name>
        <dbReference type="ChEBI" id="CHEBI:18420"/>
        <label>1</label>
    </ligand>
</feature>
<sequence length="694" mass="78898">MEFKNAYDKIYSAWMGKIIGIRLGAPVEAWTYDEIKNTYGYINNYIVDYGIFAADDDSNGPLFFKEVLRNKKIEEITVQDIANTMLNYIPYEHGFFWWGGKGISTEHTAYLNLIEGIQPPQSGSSKLNGQIMAEQIGGQIFVDWCGYCSLGDPHIAKKLAHMASSITHDQDGIVGGEYVAVMIALAFTYHDAYTIVTKALEYIDTNSMYAEVIQDIIHFYDANPNDEMKCFDYVLSKYSYDHFPGMCHIIPNIAIMILALLYGRNDFNKTMTLLCTLGYDTDCNCGNVGSIIGAIVGIENIDEKWITPIQDILLASSNNGYLNQTTVSDSAYEFTQLAFESHGLEIPNEYKRDLSTTTYHFDLPYATKGFIAHSSRYCESNVKQDQNKLKIILNNCFNDYSLDVDKITYFLPDDIYDARYDPLFSPQVFPNETITVSLSNPLNCNLSACLRITYTDGTIEDSTSIPFTDHIELQHKIMKTKKTVHKIGLHFDFHERIMRKYILVNSFEIDHHMKYEIDFKNQSPCDFGLTFGETSCVNPFLFSLHRGNLNYTNSGFELISTDEAFIQMGEPHINKRVIEMTLECDCEEAHIIISSTGYSDFLSLKLSHEKPISLCKKNAYNFQEIYITNLIYEKMNSALKVECTCDLIMVHINNQTVQIPMSLNQSTLGMFGIYIKGNGKVSLIDCKLEGQFSI</sequence>
<keyword evidence="1" id="KW-0460">Magnesium</keyword>
<keyword evidence="3" id="KW-1185">Reference proteome</keyword>
<dbReference type="InterPro" id="IPR005502">
    <property type="entry name" value="Ribosyl_crysJ1"/>
</dbReference>
<dbReference type="GO" id="GO:0046872">
    <property type="term" value="F:metal ion binding"/>
    <property type="evidence" value="ECO:0007669"/>
    <property type="project" value="UniProtKB-KW"/>
</dbReference>
<dbReference type="RefSeq" id="WP_078711618.1">
    <property type="nucleotide sequence ID" value="NZ_FUWY01000003.1"/>
</dbReference>
<evidence type="ECO:0000256" key="1">
    <source>
        <dbReference type="PIRSR" id="PIRSR605502-1"/>
    </source>
</evidence>
<dbReference type="OrthoDB" id="9761704at2"/>
<comment type="cofactor">
    <cofactor evidence="1">
        <name>Mg(2+)</name>
        <dbReference type="ChEBI" id="CHEBI:18420"/>
    </cofactor>
    <text evidence="1">Binds 2 magnesium ions per subunit.</text>
</comment>
<feature type="binding site" evidence="1">
    <location>
        <position position="57"/>
    </location>
    <ligand>
        <name>Mg(2+)</name>
        <dbReference type="ChEBI" id="CHEBI:18420"/>
        <label>1</label>
    </ligand>
</feature>
<evidence type="ECO:0000313" key="3">
    <source>
        <dbReference type="Proteomes" id="UP000243297"/>
    </source>
</evidence>